<gene>
    <name evidence="2" type="ORF">AB6T85_22450</name>
</gene>
<dbReference type="EMBL" id="JBGFFX010000019">
    <property type="protein sequence ID" value="MEY8773168.1"/>
    <property type="molecule type" value="Genomic_DNA"/>
</dbReference>
<keyword evidence="1" id="KW-0472">Membrane</keyword>
<dbReference type="RefSeq" id="WP_369896786.1">
    <property type="nucleotide sequence ID" value="NZ_JBGFFX010000019.1"/>
</dbReference>
<evidence type="ECO:0000313" key="3">
    <source>
        <dbReference type="Proteomes" id="UP001565243"/>
    </source>
</evidence>
<feature type="transmembrane region" description="Helical" evidence="1">
    <location>
        <begin position="70"/>
        <end position="88"/>
    </location>
</feature>
<feature type="transmembrane region" description="Helical" evidence="1">
    <location>
        <begin position="39"/>
        <end position="58"/>
    </location>
</feature>
<keyword evidence="1" id="KW-1133">Transmembrane helix</keyword>
<dbReference type="Proteomes" id="UP001565243">
    <property type="component" value="Unassembled WGS sequence"/>
</dbReference>
<name>A0ABV4EDZ5_9GAMM</name>
<protein>
    <submittedName>
        <fullName evidence="2">Uncharacterized protein</fullName>
    </submittedName>
</protein>
<sequence length="213" mass="23656">MLYMLLCILFMGMSFRLMFRTVTEIGEGRFTGNRLEVVALAMLPLALGSPFLAGFYTLDRAMTLDQLSRVSSYAQWAGLAAAAILTVLYARRAWRASHRFWYSGLVVAGALLTFIFADSLQFVSRQDAGVMATFVLAEGNGNDVDCPQPAMLIHYSKGEPADWRCPKGIALMSDSSRPFVPWPDYHSGRSRHLTTVLDTLTDSAQRTERSPKS</sequence>
<proteinExistence type="predicted"/>
<evidence type="ECO:0000256" key="1">
    <source>
        <dbReference type="SAM" id="Phobius"/>
    </source>
</evidence>
<evidence type="ECO:0000313" key="2">
    <source>
        <dbReference type="EMBL" id="MEY8773168.1"/>
    </source>
</evidence>
<keyword evidence="1" id="KW-0812">Transmembrane</keyword>
<feature type="transmembrane region" description="Helical" evidence="1">
    <location>
        <begin position="100"/>
        <end position="117"/>
    </location>
</feature>
<comment type="caution">
    <text evidence="2">The sequence shown here is derived from an EMBL/GenBank/DDBJ whole genome shotgun (WGS) entry which is preliminary data.</text>
</comment>
<reference evidence="2 3" key="1">
    <citation type="submission" date="2024-07" db="EMBL/GenBank/DDBJ databases">
        <authorList>
            <person name="Hebao G."/>
        </authorList>
    </citation>
    <scope>NUCLEOTIDE SEQUENCE [LARGE SCALE GENOMIC DNA]</scope>
    <source>
        <strain evidence="2 3">ACCC 02193</strain>
    </source>
</reference>
<keyword evidence="3" id="KW-1185">Reference proteome</keyword>
<accession>A0ABV4EDZ5</accession>
<organism evidence="2 3">
    <name type="scientific">Erwinia aeris</name>
    <dbReference type="NCBI Taxonomy" id="3239803"/>
    <lineage>
        <taxon>Bacteria</taxon>
        <taxon>Pseudomonadati</taxon>
        <taxon>Pseudomonadota</taxon>
        <taxon>Gammaproteobacteria</taxon>
        <taxon>Enterobacterales</taxon>
        <taxon>Erwiniaceae</taxon>
        <taxon>Erwinia</taxon>
    </lineage>
</organism>